<accession>A0A5M4B4U9</accession>
<keyword evidence="2" id="KW-1185">Reference proteome</keyword>
<dbReference type="EMBL" id="BLAX01000001">
    <property type="protein sequence ID" value="GET34717.1"/>
    <property type="molecule type" value="Genomic_DNA"/>
</dbReference>
<gene>
    <name evidence="1" type="ORF">PbJCM13498_35800</name>
</gene>
<name>A0A5M4B4U9_9BACT</name>
<dbReference type="Proteomes" id="UP000391834">
    <property type="component" value="Unassembled WGS sequence"/>
</dbReference>
<evidence type="ECO:0000313" key="1">
    <source>
        <dbReference type="EMBL" id="GET34717.1"/>
    </source>
</evidence>
<dbReference type="AlphaFoldDB" id="A0A5M4B4U9"/>
<evidence type="ECO:0000313" key="2">
    <source>
        <dbReference type="Proteomes" id="UP000391834"/>
    </source>
</evidence>
<reference evidence="1 2" key="1">
    <citation type="submission" date="2019-10" db="EMBL/GenBank/DDBJ databases">
        <title>Prolixibacter strains distinguished by the presence of nitrate reductase genes were adept at nitrate-dependent anaerobic corrosion of metallic iron and carbon steel.</title>
        <authorList>
            <person name="Iino T."/>
            <person name="Shono N."/>
            <person name="Ito K."/>
            <person name="Nakamura R."/>
            <person name="Sueoka K."/>
            <person name="Harayama S."/>
            <person name="Ohkuma M."/>
        </authorList>
    </citation>
    <scope>NUCLEOTIDE SEQUENCE [LARGE SCALE GENOMIC DNA]</scope>
    <source>
        <strain evidence="1 2">JCM 13498</strain>
    </source>
</reference>
<dbReference type="OrthoDB" id="880927at2"/>
<dbReference type="RefSeq" id="WP_025865803.1">
    <property type="nucleotide sequence ID" value="NZ_BLAX01000001.1"/>
</dbReference>
<organism evidence="1 2">
    <name type="scientific">Prolixibacter bellariivorans</name>
    <dbReference type="NCBI Taxonomy" id="314319"/>
    <lineage>
        <taxon>Bacteria</taxon>
        <taxon>Pseudomonadati</taxon>
        <taxon>Bacteroidota</taxon>
        <taxon>Bacteroidia</taxon>
        <taxon>Marinilabiliales</taxon>
        <taxon>Prolixibacteraceae</taxon>
        <taxon>Prolixibacter</taxon>
    </lineage>
</organism>
<comment type="caution">
    <text evidence="1">The sequence shown here is derived from an EMBL/GenBank/DDBJ whole genome shotgun (WGS) entry which is preliminary data.</text>
</comment>
<sequence length="187" mass="20204">MAKVGNNIVTTGLSGKLGNLIVFRNVNGKTIVAAAPRERTVEPSEAQLNNQNHFQEAVIYGKSATKDETMKAAYEAAAKEGQSAYNVAVADFMKAPQINEVDLSNYTGQPDSYILVRATDDFNVAEVTVTIQNADGTEVESGTAQLEPGTIWWRYTATATNESLDGDKIMIRATDVPGNLTEEEKSL</sequence>
<proteinExistence type="predicted"/>
<protein>
    <submittedName>
        <fullName evidence="1">Uncharacterized protein</fullName>
    </submittedName>
</protein>